<name>D5GFL8_TUBMM</name>
<dbReference type="GeneID" id="9188259"/>
<dbReference type="RefSeq" id="XP_002839120.1">
    <property type="nucleotide sequence ID" value="XM_002839074.1"/>
</dbReference>
<dbReference type="EMBL" id="FN430209">
    <property type="protein sequence ID" value="CAZ83311.1"/>
    <property type="molecule type" value="Genomic_DNA"/>
</dbReference>
<dbReference type="KEGG" id="tml:GSTUM_00006979001"/>
<protein>
    <submittedName>
        <fullName evidence="1">(Perigord truffle) hypothetical protein</fullName>
    </submittedName>
</protein>
<dbReference type="InParanoid" id="D5GFL8"/>
<reference evidence="1 2" key="1">
    <citation type="journal article" date="2010" name="Nature">
        <title>Perigord black truffle genome uncovers evolutionary origins and mechanisms of symbiosis.</title>
        <authorList>
            <person name="Martin F."/>
            <person name="Kohler A."/>
            <person name="Murat C."/>
            <person name="Balestrini R."/>
            <person name="Coutinho P.M."/>
            <person name="Jaillon O."/>
            <person name="Montanini B."/>
            <person name="Morin E."/>
            <person name="Noel B."/>
            <person name="Percudani R."/>
            <person name="Porcel B."/>
            <person name="Rubini A."/>
            <person name="Amicucci A."/>
            <person name="Amselem J."/>
            <person name="Anthouard V."/>
            <person name="Arcioni S."/>
            <person name="Artiguenave F."/>
            <person name="Aury J.M."/>
            <person name="Ballario P."/>
            <person name="Bolchi A."/>
            <person name="Brenna A."/>
            <person name="Brun A."/>
            <person name="Buee M."/>
            <person name="Cantarel B."/>
            <person name="Chevalier G."/>
            <person name="Couloux A."/>
            <person name="Da Silva C."/>
            <person name="Denoeud F."/>
            <person name="Duplessis S."/>
            <person name="Ghignone S."/>
            <person name="Hilselberger B."/>
            <person name="Iotti M."/>
            <person name="Marcais B."/>
            <person name="Mello A."/>
            <person name="Miranda M."/>
            <person name="Pacioni G."/>
            <person name="Quesneville H."/>
            <person name="Riccioni C."/>
            <person name="Ruotolo R."/>
            <person name="Splivallo R."/>
            <person name="Stocchi V."/>
            <person name="Tisserant E."/>
            <person name="Viscomi A.R."/>
            <person name="Zambonelli A."/>
            <person name="Zampieri E."/>
            <person name="Henrissat B."/>
            <person name="Lebrun M.H."/>
            <person name="Paolocci F."/>
            <person name="Bonfante P."/>
            <person name="Ottonello S."/>
            <person name="Wincker P."/>
        </authorList>
    </citation>
    <scope>NUCLEOTIDE SEQUENCE [LARGE SCALE GENOMIC DNA]</scope>
    <source>
        <strain evidence="1 2">Mel28</strain>
    </source>
</reference>
<accession>D5GFL8</accession>
<gene>
    <name evidence="1" type="ORF">GSTUM_00006979001</name>
</gene>
<keyword evidence="2" id="KW-1185">Reference proteome</keyword>
<dbReference type="HOGENOM" id="CLU_2851349_0_0_1"/>
<evidence type="ECO:0000313" key="1">
    <source>
        <dbReference type="EMBL" id="CAZ83311.1"/>
    </source>
</evidence>
<dbReference type="Proteomes" id="UP000006911">
    <property type="component" value="Unassembled WGS sequence"/>
</dbReference>
<proteinExistence type="predicted"/>
<evidence type="ECO:0000313" key="2">
    <source>
        <dbReference type="Proteomes" id="UP000006911"/>
    </source>
</evidence>
<dbReference type="AlphaFoldDB" id="D5GFL8"/>
<sequence>MCNKGFLRVWTGTVSCLVIPGYHITVRVFMDQYRVFRTAPERLSDLGEQDRLSVPRECRRIAQRE</sequence>
<organism evidence="1 2">
    <name type="scientific">Tuber melanosporum (strain Mel28)</name>
    <name type="common">Perigord black truffle</name>
    <dbReference type="NCBI Taxonomy" id="656061"/>
    <lineage>
        <taxon>Eukaryota</taxon>
        <taxon>Fungi</taxon>
        <taxon>Dikarya</taxon>
        <taxon>Ascomycota</taxon>
        <taxon>Pezizomycotina</taxon>
        <taxon>Pezizomycetes</taxon>
        <taxon>Pezizales</taxon>
        <taxon>Tuberaceae</taxon>
        <taxon>Tuber</taxon>
    </lineage>
</organism>